<accession>A0A4R8IVF2</accession>
<gene>
    <name evidence="1" type="ORF">EDC23_1638</name>
</gene>
<keyword evidence="2" id="KW-1185">Reference proteome</keyword>
<sequence length="261" mass="29087">MWRMNGRRHYVAVIMLTVALFPRVLFAETEFSLSAGIDYTTGDYGQQADTDMVYLPFTARYKTDAYNLWLTAPYLMVDGPGGVTRAQGPVRHTGTQTTSTESGLGDVITGLSYGVYVDARQGLLVDVTGKIKFSTADEARGLGTGENDYSLQVDLYQSWKQYTLIATLGYTLVGDPPDINLDNRTYHSFGLAGKLSEKTQAGILYDVSGPAFDFDYDREELFGYISQRLDRRQKIQYYALYGLETASPDVGFGVILTYMFI</sequence>
<evidence type="ECO:0000313" key="2">
    <source>
        <dbReference type="Proteomes" id="UP000294914"/>
    </source>
</evidence>
<organism evidence="1 2">
    <name type="scientific">Thiohalophilus thiocyanatoxydans</name>
    <dbReference type="NCBI Taxonomy" id="381308"/>
    <lineage>
        <taxon>Bacteria</taxon>
        <taxon>Pseudomonadati</taxon>
        <taxon>Pseudomonadota</taxon>
        <taxon>Gammaproteobacteria</taxon>
        <taxon>Thiohalomonadales</taxon>
        <taxon>Thiohalophilaceae</taxon>
        <taxon>Thiohalophilus</taxon>
    </lineage>
</organism>
<dbReference type="EMBL" id="SOQX01000003">
    <property type="protein sequence ID" value="TDY01747.1"/>
    <property type="molecule type" value="Genomic_DNA"/>
</dbReference>
<dbReference type="RefSeq" id="WP_134083203.1">
    <property type="nucleotide sequence ID" value="NZ_SOQX01000003.1"/>
</dbReference>
<protein>
    <recommendedName>
        <fullName evidence="3">Transporter</fullName>
    </recommendedName>
</protein>
<comment type="caution">
    <text evidence="1">The sequence shown here is derived from an EMBL/GenBank/DDBJ whole genome shotgun (WGS) entry which is preliminary data.</text>
</comment>
<name>A0A4R8IVF2_9GAMM</name>
<evidence type="ECO:0000313" key="1">
    <source>
        <dbReference type="EMBL" id="TDY01747.1"/>
    </source>
</evidence>
<proteinExistence type="predicted"/>
<evidence type="ECO:0008006" key="3">
    <source>
        <dbReference type="Google" id="ProtNLM"/>
    </source>
</evidence>
<dbReference type="Proteomes" id="UP000294914">
    <property type="component" value="Unassembled WGS sequence"/>
</dbReference>
<reference evidence="1 2" key="1">
    <citation type="submission" date="2019-03" db="EMBL/GenBank/DDBJ databases">
        <title>Genomic Encyclopedia of Type Strains, Phase IV (KMG-IV): sequencing the most valuable type-strain genomes for metagenomic binning, comparative biology and taxonomic classification.</title>
        <authorList>
            <person name="Goeker M."/>
        </authorList>
    </citation>
    <scope>NUCLEOTIDE SEQUENCE [LARGE SCALE GENOMIC DNA]</scope>
    <source>
        <strain evidence="1 2">DSM 16326</strain>
    </source>
</reference>
<dbReference type="AlphaFoldDB" id="A0A4R8IVF2"/>
<dbReference type="OrthoDB" id="194048at2"/>